<dbReference type="Pfam" id="PF00528">
    <property type="entry name" value="BPD_transp_1"/>
    <property type="match status" value="1"/>
</dbReference>
<evidence type="ECO:0000256" key="3">
    <source>
        <dbReference type="ARBA" id="ARBA00022475"/>
    </source>
</evidence>
<dbReference type="InterPro" id="IPR045621">
    <property type="entry name" value="BPD_transp_1_N"/>
</dbReference>
<dbReference type="AlphaFoldDB" id="A0A1Y5P0J0"/>
<evidence type="ECO:0000256" key="5">
    <source>
        <dbReference type="ARBA" id="ARBA00022989"/>
    </source>
</evidence>
<name>A0A1Y5P0J0_9MICO</name>
<dbReference type="GO" id="GO:0055085">
    <property type="term" value="P:transmembrane transport"/>
    <property type="evidence" value="ECO:0007669"/>
    <property type="project" value="InterPro"/>
</dbReference>
<dbReference type="PROSITE" id="PS50928">
    <property type="entry name" value="ABC_TM1"/>
    <property type="match status" value="1"/>
</dbReference>
<dbReference type="PANTHER" id="PTHR43163">
    <property type="entry name" value="DIPEPTIDE TRANSPORT SYSTEM PERMEASE PROTEIN DPPB-RELATED"/>
    <property type="match status" value="1"/>
</dbReference>
<dbReference type="InterPro" id="IPR000515">
    <property type="entry name" value="MetI-like"/>
</dbReference>
<gene>
    <name evidence="9" type="ORF">MIPYR_20469</name>
</gene>
<evidence type="ECO:0000256" key="4">
    <source>
        <dbReference type="ARBA" id="ARBA00022692"/>
    </source>
</evidence>
<evidence type="ECO:0000256" key="1">
    <source>
        <dbReference type="ARBA" id="ARBA00004651"/>
    </source>
</evidence>
<feature type="transmembrane region" description="Helical" evidence="7">
    <location>
        <begin position="134"/>
        <end position="156"/>
    </location>
</feature>
<accession>A0A1Y5P0J0</accession>
<evidence type="ECO:0000256" key="7">
    <source>
        <dbReference type="RuleBase" id="RU363032"/>
    </source>
</evidence>
<organism evidence="9">
    <name type="scientific">uncultured Microbacterium sp</name>
    <dbReference type="NCBI Taxonomy" id="191216"/>
    <lineage>
        <taxon>Bacteria</taxon>
        <taxon>Bacillati</taxon>
        <taxon>Actinomycetota</taxon>
        <taxon>Actinomycetes</taxon>
        <taxon>Micrococcales</taxon>
        <taxon>Microbacteriaceae</taxon>
        <taxon>Microbacterium</taxon>
        <taxon>environmental samples</taxon>
    </lineage>
</organism>
<sequence>MILFILRRLGAGLVLIVIATVATFFLTYGIGVPVARNILGPGASADQVAALNAQLGLDRPVIVQYIDWLGGVFRGDLGASYYSNEPVAEAIAGRLPVTLSVVVLALLITLVVSVVLGVVSAVRGGVVDGMLQGITTLSFVFPAIILGIGMVFLFAVTLRWVPAVGFTPIGESVSGWFASIILPAIVLAIGGIAALAAQIRGSLIDQLNRDYIRTLRSRGTSEMSILFRHALRNASGPGFTTFSLQFIAMFGGALFVEKIFALPGYGSFAYTATLQGDLPSMMGVALFGVGLVVIVNLLVDLANGWLNPKARVS</sequence>
<keyword evidence="2 7" id="KW-0813">Transport</keyword>
<dbReference type="EMBL" id="FLQR01000006">
    <property type="protein sequence ID" value="SBS72193.1"/>
    <property type="molecule type" value="Genomic_DNA"/>
</dbReference>
<dbReference type="Gene3D" id="1.10.3720.10">
    <property type="entry name" value="MetI-like"/>
    <property type="match status" value="1"/>
</dbReference>
<evidence type="ECO:0000256" key="6">
    <source>
        <dbReference type="ARBA" id="ARBA00023136"/>
    </source>
</evidence>
<protein>
    <submittedName>
        <fullName evidence="9">Transporter</fullName>
    </submittedName>
</protein>
<keyword evidence="4 7" id="KW-0812">Transmembrane</keyword>
<keyword evidence="6 7" id="KW-0472">Membrane</keyword>
<reference evidence="9" key="1">
    <citation type="submission" date="2016-03" db="EMBL/GenBank/DDBJ databases">
        <authorList>
            <person name="Ploux O."/>
        </authorList>
    </citation>
    <scope>NUCLEOTIDE SEQUENCE</scope>
    <source>
        <strain evidence="9">UC1</strain>
    </source>
</reference>
<comment type="subcellular location">
    <subcellularLocation>
        <location evidence="1 7">Cell membrane</location>
        <topology evidence="1 7">Multi-pass membrane protein</topology>
    </subcellularLocation>
</comment>
<feature type="transmembrane region" description="Helical" evidence="7">
    <location>
        <begin position="12"/>
        <end position="31"/>
    </location>
</feature>
<dbReference type="SUPFAM" id="SSF161098">
    <property type="entry name" value="MetI-like"/>
    <property type="match status" value="1"/>
</dbReference>
<feature type="domain" description="ABC transmembrane type-1" evidence="8">
    <location>
        <begin position="95"/>
        <end position="299"/>
    </location>
</feature>
<feature type="transmembrane region" description="Helical" evidence="7">
    <location>
        <begin position="281"/>
        <end position="299"/>
    </location>
</feature>
<evidence type="ECO:0000259" key="8">
    <source>
        <dbReference type="PROSITE" id="PS50928"/>
    </source>
</evidence>
<proteinExistence type="inferred from homology"/>
<feature type="transmembrane region" description="Helical" evidence="7">
    <location>
        <begin position="176"/>
        <end position="197"/>
    </location>
</feature>
<dbReference type="RefSeq" id="WP_295575394.1">
    <property type="nucleotide sequence ID" value="NZ_FLQR01000006.1"/>
</dbReference>
<dbReference type="GO" id="GO:0005886">
    <property type="term" value="C:plasma membrane"/>
    <property type="evidence" value="ECO:0007669"/>
    <property type="project" value="UniProtKB-SubCell"/>
</dbReference>
<dbReference type="InterPro" id="IPR035906">
    <property type="entry name" value="MetI-like_sf"/>
</dbReference>
<keyword evidence="5 7" id="KW-1133">Transmembrane helix</keyword>
<dbReference type="PANTHER" id="PTHR43163:SF6">
    <property type="entry name" value="DIPEPTIDE TRANSPORT SYSTEM PERMEASE PROTEIN DPPB-RELATED"/>
    <property type="match status" value="1"/>
</dbReference>
<comment type="similarity">
    <text evidence="7">Belongs to the binding-protein-dependent transport system permease family.</text>
</comment>
<feature type="transmembrane region" description="Helical" evidence="7">
    <location>
        <begin position="99"/>
        <end position="122"/>
    </location>
</feature>
<keyword evidence="3" id="KW-1003">Cell membrane</keyword>
<feature type="transmembrane region" description="Helical" evidence="7">
    <location>
        <begin position="238"/>
        <end position="261"/>
    </location>
</feature>
<evidence type="ECO:0000256" key="2">
    <source>
        <dbReference type="ARBA" id="ARBA00022448"/>
    </source>
</evidence>
<evidence type="ECO:0000313" key="9">
    <source>
        <dbReference type="EMBL" id="SBS72193.1"/>
    </source>
</evidence>
<dbReference type="CDD" id="cd06261">
    <property type="entry name" value="TM_PBP2"/>
    <property type="match status" value="1"/>
</dbReference>
<dbReference type="Pfam" id="PF19300">
    <property type="entry name" value="BPD_transp_1_N"/>
    <property type="match status" value="1"/>
</dbReference>